<evidence type="ECO:0000256" key="5">
    <source>
        <dbReference type="ARBA" id="ARBA00022840"/>
    </source>
</evidence>
<keyword evidence="12" id="KW-1185">Reference proteome</keyword>
<evidence type="ECO:0000256" key="3">
    <source>
        <dbReference type="ARBA" id="ARBA00022692"/>
    </source>
</evidence>
<evidence type="ECO:0000256" key="9">
    <source>
        <dbReference type="SAM" id="Phobius"/>
    </source>
</evidence>
<dbReference type="PANTHER" id="PTHR43341:SF38">
    <property type="entry name" value="PROLINE TRANSPORTER (EUROFUNG)"/>
    <property type="match status" value="1"/>
</dbReference>
<evidence type="ECO:0000256" key="8">
    <source>
        <dbReference type="SAM" id="MobiDB-lite"/>
    </source>
</evidence>
<reference evidence="11 12" key="1">
    <citation type="submission" date="2019-06" db="EMBL/GenBank/DDBJ databases">
        <title>Draft genome sequence of the filamentous fungus Phialemoniopsis curvata isolated from diesel fuel.</title>
        <authorList>
            <person name="Varaljay V.A."/>
            <person name="Lyon W.J."/>
            <person name="Crouch A.L."/>
            <person name="Drake C.E."/>
            <person name="Hollomon J.M."/>
            <person name="Nadeau L.J."/>
            <person name="Nunn H.S."/>
            <person name="Stevenson B.S."/>
            <person name="Bojanowski C.L."/>
            <person name="Crookes-Goodson W.J."/>
        </authorList>
    </citation>
    <scope>NUCLEOTIDE SEQUENCE [LARGE SCALE GENOMIC DNA]</scope>
    <source>
        <strain evidence="11 12">D216</strain>
    </source>
</reference>
<proteinExistence type="predicted"/>
<dbReference type="InterPro" id="IPR050524">
    <property type="entry name" value="APC_YAT"/>
</dbReference>
<feature type="transmembrane region" description="Helical" evidence="9">
    <location>
        <begin position="235"/>
        <end position="257"/>
    </location>
</feature>
<dbReference type="InterPro" id="IPR015422">
    <property type="entry name" value="PyrdxlP-dep_Trfase_small"/>
</dbReference>
<feature type="domain" description="Helicase ATP-binding" evidence="10">
    <location>
        <begin position="1502"/>
        <end position="1670"/>
    </location>
</feature>
<dbReference type="SUPFAM" id="SSF53383">
    <property type="entry name" value="PLP-dependent transferases"/>
    <property type="match status" value="1"/>
</dbReference>
<feature type="transmembrane region" description="Helical" evidence="9">
    <location>
        <begin position="278"/>
        <end position="296"/>
    </location>
</feature>
<dbReference type="RefSeq" id="XP_030988449.1">
    <property type="nucleotide sequence ID" value="XM_031136401.1"/>
</dbReference>
<dbReference type="GeneID" id="41969681"/>
<keyword evidence="5" id="KW-0067">ATP-binding</keyword>
<feature type="compositionally biased region" description="Basic and acidic residues" evidence="8">
    <location>
        <begin position="1033"/>
        <end position="1047"/>
    </location>
</feature>
<feature type="transmembrane region" description="Helical" evidence="9">
    <location>
        <begin position="47"/>
        <end position="67"/>
    </location>
</feature>
<keyword evidence="6 9" id="KW-1133">Transmembrane helix</keyword>
<keyword evidence="3 9" id="KW-0812">Transmembrane</keyword>
<dbReference type="InterPro" id="IPR015421">
    <property type="entry name" value="PyrdxlP-dep_Trfase_major"/>
</dbReference>
<dbReference type="Proteomes" id="UP000319257">
    <property type="component" value="Unassembled WGS sequence"/>
</dbReference>
<dbReference type="PROSITE" id="PS51192">
    <property type="entry name" value="HELICASE_ATP_BIND_1"/>
    <property type="match status" value="1"/>
</dbReference>
<dbReference type="InterPro" id="IPR004839">
    <property type="entry name" value="Aminotransferase_I/II_large"/>
</dbReference>
<dbReference type="Gene3D" id="3.40.50.10810">
    <property type="entry name" value="Tandem AAA-ATPase domain"/>
    <property type="match status" value="1"/>
</dbReference>
<keyword evidence="4" id="KW-0547">Nucleotide-binding</keyword>
<organism evidence="11 12">
    <name type="scientific">Thyridium curvatum</name>
    <dbReference type="NCBI Taxonomy" id="1093900"/>
    <lineage>
        <taxon>Eukaryota</taxon>
        <taxon>Fungi</taxon>
        <taxon>Dikarya</taxon>
        <taxon>Ascomycota</taxon>
        <taxon>Pezizomycotina</taxon>
        <taxon>Sordariomycetes</taxon>
        <taxon>Sordariomycetidae</taxon>
        <taxon>Thyridiales</taxon>
        <taxon>Thyridiaceae</taxon>
        <taxon>Thyridium</taxon>
    </lineage>
</organism>
<feature type="transmembrane region" description="Helical" evidence="9">
    <location>
        <begin position="188"/>
        <end position="206"/>
    </location>
</feature>
<dbReference type="SUPFAM" id="SSF52540">
    <property type="entry name" value="P-loop containing nucleoside triphosphate hydrolases"/>
    <property type="match status" value="1"/>
</dbReference>
<dbReference type="Gene3D" id="3.40.640.10">
    <property type="entry name" value="Type I PLP-dependent aspartate aminotransferase-like (Major domain)"/>
    <property type="match status" value="1"/>
</dbReference>
<dbReference type="CDD" id="cd18008">
    <property type="entry name" value="DEXDc_SHPRH-like"/>
    <property type="match status" value="1"/>
</dbReference>
<evidence type="ECO:0000256" key="4">
    <source>
        <dbReference type="ARBA" id="ARBA00022741"/>
    </source>
</evidence>
<feature type="region of interest" description="Disordered" evidence="8">
    <location>
        <begin position="1"/>
        <end position="39"/>
    </location>
</feature>
<dbReference type="InterPro" id="IPR038718">
    <property type="entry name" value="SNF2-like_sf"/>
</dbReference>
<dbReference type="SMART" id="SM00487">
    <property type="entry name" value="DEXDc"/>
    <property type="match status" value="1"/>
</dbReference>
<keyword evidence="7 9" id="KW-0472">Membrane</keyword>
<dbReference type="InterPro" id="IPR015424">
    <property type="entry name" value="PyrdxlP-dep_Trfase"/>
</dbReference>
<feature type="transmembrane region" description="Helical" evidence="9">
    <location>
        <begin position="405"/>
        <end position="428"/>
    </location>
</feature>
<dbReference type="EMBL" id="SKBQ01000009">
    <property type="protein sequence ID" value="TPX06738.1"/>
    <property type="molecule type" value="Genomic_DNA"/>
</dbReference>
<dbReference type="GO" id="GO:0015171">
    <property type="term" value="F:amino acid transmembrane transporter activity"/>
    <property type="evidence" value="ECO:0007669"/>
    <property type="project" value="TreeGrafter"/>
</dbReference>
<dbReference type="CDD" id="cd00609">
    <property type="entry name" value="AAT_like"/>
    <property type="match status" value="1"/>
</dbReference>
<feature type="transmembrane region" description="Helical" evidence="9">
    <location>
        <begin position="156"/>
        <end position="176"/>
    </location>
</feature>
<dbReference type="GO" id="GO:0016020">
    <property type="term" value="C:membrane"/>
    <property type="evidence" value="ECO:0007669"/>
    <property type="project" value="UniProtKB-SubCell"/>
</dbReference>
<keyword evidence="2" id="KW-0813">Transport</keyword>
<dbReference type="OrthoDB" id="448448at2759"/>
<comment type="caution">
    <text evidence="11">The sequence shown here is derived from an EMBL/GenBank/DDBJ whole genome shotgun (WGS) entry which is preliminary data.</text>
</comment>
<dbReference type="InterPro" id="IPR027417">
    <property type="entry name" value="P-loop_NTPase"/>
</dbReference>
<dbReference type="Gene3D" id="1.20.1740.10">
    <property type="entry name" value="Amino acid/polyamine transporter I"/>
    <property type="match status" value="1"/>
</dbReference>
<dbReference type="InParanoid" id="A0A507API1"/>
<evidence type="ECO:0000256" key="6">
    <source>
        <dbReference type="ARBA" id="ARBA00022989"/>
    </source>
</evidence>
<evidence type="ECO:0000313" key="12">
    <source>
        <dbReference type="Proteomes" id="UP000319257"/>
    </source>
</evidence>
<dbReference type="PANTHER" id="PTHR43341">
    <property type="entry name" value="AMINO ACID PERMEASE"/>
    <property type="match status" value="1"/>
</dbReference>
<feature type="transmembrane region" description="Helical" evidence="9">
    <location>
        <begin position="113"/>
        <end position="136"/>
    </location>
</feature>
<gene>
    <name evidence="11" type="ORF">E0L32_002234</name>
</gene>
<dbReference type="Pfam" id="PF00176">
    <property type="entry name" value="SNF2-rel_dom"/>
    <property type="match status" value="1"/>
</dbReference>
<protein>
    <recommendedName>
        <fullName evidence="10">Helicase ATP-binding domain-containing protein</fullName>
    </recommendedName>
</protein>
<dbReference type="InterPro" id="IPR000330">
    <property type="entry name" value="SNF2_N"/>
</dbReference>
<evidence type="ECO:0000313" key="11">
    <source>
        <dbReference type="EMBL" id="TPX06738.1"/>
    </source>
</evidence>
<feature type="transmembrane region" description="Helical" evidence="9">
    <location>
        <begin position="73"/>
        <end position="101"/>
    </location>
</feature>
<dbReference type="Pfam" id="PF00155">
    <property type="entry name" value="Aminotran_1_2"/>
    <property type="match status" value="1"/>
</dbReference>
<feature type="region of interest" description="Disordered" evidence="8">
    <location>
        <begin position="1216"/>
        <end position="1239"/>
    </location>
</feature>
<dbReference type="Gene3D" id="3.90.1150.10">
    <property type="entry name" value="Aspartate Aminotransferase, domain 1"/>
    <property type="match status" value="1"/>
</dbReference>
<dbReference type="Pfam" id="PF00324">
    <property type="entry name" value="AA_permease"/>
    <property type="match status" value="1"/>
</dbReference>
<sequence>MLDKSFNVPEKGMAQAGTESHTDEASGDTSAVPRGTKRGLKSRHAQLIALGGTIGTGLFVGSGATLAKGGPGFTLITYIIMSALVFLIVGSIALTASYLPVKGATPAYFARRYVSTSLGWAMGWYYWYAFGIFVPYEITAASLVINFWDPPISPAVWITVMIVVVVGLNLLPVSVYGETEFYFASLKIITIIGLLILAFILFWWGGPAGKPLLAFHYWGDPGAFNPYILEGSRGYVVSFWSTLISALLPFSFAPEMLVFCCGEMKAPRRNLPKAAKSFIIRILVFYIGSVLAIGVICPSNEPGLKSGDSGAGSSPFVLGIKRAGIRGLDSVINAAILTSAWSSSNAFIFQSSRSLYSMSINGDAPKFLSKCTKKGVPYMAVLATSAFSLLAYLNVNAQSGKVFTWLVNLVNTAAFISWTVCAITSIRFQNAFKVQGLDRADLPFTSRMQPYASYFCIVVFILLCLINGFELFLPGSWSTSSFLSSYIGIPIFFVLYFGHKLTVGRFDKWAIPLEQVDLQTGLDELKADEELHPPKIECNKNRWLRSLIMPQNSPKQINLLRGWPHPSLLPRELLAASSQAVLSNPAVFEPALQYGADPGFQPLREGIATWLHSHYNVERDPERICISGGASQNIACILQSFTDPHITQAVWLVSPTYHLVCSIFEDAGFSGRLKGFPEDDEGPNIEALEEKMLQMEAEYAQRGTVSIHHVSVSQLCPNGLQTNRNTEKQSPVKDSGPYRKFYRHVVYVVATASNPSGKTMSVKRREDLVSLARRHDALIICDDVYDLLQWPLECSGSARVEAAEHPEMVLPRLCDIDLAVGPTPEDPGRFGYAVSNGSFSKMAGPGMRTGWLEGSREFAFGLAQTGSTKSGGSPSQFSAAIMADMLSSGALQAYLANTVRPALQRRHRLTMAAVKQYLEPLGIRSRSAGLIDGHAYGGYFVWLQLPDGLSSSDVVEASMEENLIVGSGPMFQVHGDEESADLDAFLRLTFSYVDEEDLEEGNNTISLMEEMATDTTDLTFPDQVGISSEKRDCPFTDEQHHESKRLAGQEQVSWSWSPDPALTAMDTAHTILNWDQSRLAWGTAVAPQELPGSGTDVSTAQFEAWPYTPTGQGDPTLLDLPHLIDNSPDYKETNGGFDGLSSNIGADNLFLNGTNAAQHYSNGSEFSDPASIFPSVGCDLTFNTATYQDPATQSVPQPTILLGDVAEMEPCAGNSEMISQKDDDDLFTDGERSKSTPAELLSTPDNGEIIEEHEYDMCFGVIVLEVILSTTYQGKIDCLPVLLSRDGDIISLHFEDHQQFAGIIVSKDLQRLLKEFAVHLTATLTVKRSQTVKGKSKDTSGTKLRRDNALARILIYGQAEDRNGIGDLMSESGLFFQHPTAEEADASVPYFNPHLLLRPGAEMPQIEGVSISASGSVVEASGKLDEVGKGLIWKIFDQANGFSGVTKVTESRRLKSKLHSHQLEALSMMVEKERGGLDSATVHTIWQATSNGYRHVVTGARERDPHPVLGGVLADEMGLGKTLTTLALICWYLDIVDLKKAEIDAKLSRTTLIIVPKSGKHLLDSVTFVIYHGASRKTLVPSLLQHDIVITTYEVLREDFVVSSEDTLFSHYWHRVVLDEAHRIRSRMSKIHQAALAISKRAICRWCLTGTPIHNSIDDYGALLSFLRVPKLAEKRAFDHWVTKPLRHRQPNAINRLKQMVRATCLRRTICTSMGMRPPIERIAWVDLGEADQELYNFFKSRAAELASGVNNYRAKSAASQSRAIYDDNILSLINCLRLICDYGDKVLPTKALEAWRSKSHCASNWKTTEQHSQQCSGCKGPLARFDDDSILSCGHGICDMCQQRIQEGEELDDVNDCLMCQASDEAEDTVQGSSGSYQSAKAATLVRNILTEQSNSTGSQEPRKR</sequence>
<feature type="transmembrane region" description="Helical" evidence="9">
    <location>
        <begin position="451"/>
        <end position="473"/>
    </location>
</feature>
<dbReference type="GO" id="GO:0005524">
    <property type="term" value="F:ATP binding"/>
    <property type="evidence" value="ECO:0007669"/>
    <property type="project" value="InterPro"/>
</dbReference>
<dbReference type="InterPro" id="IPR004841">
    <property type="entry name" value="AA-permease/SLC12A_dom"/>
</dbReference>
<evidence type="ECO:0000259" key="10">
    <source>
        <dbReference type="PROSITE" id="PS51192"/>
    </source>
</evidence>
<evidence type="ECO:0000256" key="2">
    <source>
        <dbReference type="ARBA" id="ARBA00022448"/>
    </source>
</evidence>
<feature type="region of interest" description="Disordered" evidence="8">
    <location>
        <begin position="1033"/>
        <end position="1052"/>
    </location>
</feature>
<dbReference type="FunFam" id="1.20.1740.10:FF:000001">
    <property type="entry name" value="Amino acid permease"/>
    <property type="match status" value="1"/>
</dbReference>
<evidence type="ECO:0000256" key="7">
    <source>
        <dbReference type="ARBA" id="ARBA00023136"/>
    </source>
</evidence>
<accession>A0A507API1</accession>
<feature type="transmembrane region" description="Helical" evidence="9">
    <location>
        <begin position="480"/>
        <end position="498"/>
    </location>
</feature>
<dbReference type="GO" id="GO:0030170">
    <property type="term" value="F:pyridoxal phosphate binding"/>
    <property type="evidence" value="ECO:0007669"/>
    <property type="project" value="InterPro"/>
</dbReference>
<feature type="transmembrane region" description="Helical" evidence="9">
    <location>
        <begin position="375"/>
        <end position="393"/>
    </location>
</feature>
<evidence type="ECO:0000256" key="1">
    <source>
        <dbReference type="ARBA" id="ARBA00004141"/>
    </source>
</evidence>
<dbReference type="STRING" id="1093900.A0A507API1"/>
<comment type="subcellular location">
    <subcellularLocation>
        <location evidence="1">Membrane</location>
        <topology evidence="1">Multi-pass membrane protein</topology>
    </subcellularLocation>
</comment>
<name>A0A507API1_9PEZI</name>
<dbReference type="InterPro" id="IPR014001">
    <property type="entry name" value="Helicase_ATP-bd"/>
</dbReference>